<comment type="caution">
    <text evidence="1">The sequence shown here is derived from an EMBL/GenBank/DDBJ whole genome shotgun (WGS) entry which is preliminary data.</text>
</comment>
<accession>A0A9D1SW82</accession>
<name>A0A9D1SW82_9FIRM</name>
<proteinExistence type="predicted"/>
<protein>
    <submittedName>
        <fullName evidence="1">Uncharacterized protein</fullName>
    </submittedName>
</protein>
<dbReference type="Proteomes" id="UP000886857">
    <property type="component" value="Unassembled WGS sequence"/>
</dbReference>
<sequence>AFIANADIYGDIYCYGDKLTIVSSNIYGNVYFEGSDFTADTMVIQGGVLETSVNGKTGRVNCPGGNLVIEGAHGSLNARQFNEDAGFGTAADVGGGGTQNCWGATLTNCSVYGSIWSGVNTHIMCSKWDEGGTSLPDYYGNIFVKTYLFIDLTRPYLVPYEYAIGGSDKPQTEGAAEGSGHRENWTGNLHADSELYYEAACWNCFERTSTSQVIYADRFQMTLNQSTGGTQSSDVQKLGTLLVGSGGFYIDGNDRGHDEQGIGEDLFSDRNKSTKFVAIYSQSEINGVTNAWDYQTDQTGTYGWRVFSESDIAGRLSAGAGAISGALETKRVEILSRFSRTATSYGDEVFGNKLWDEKLISIKKWSAPPHTDEADSDDAVTGKAVVYAGGDAGFGSPNSAADAVDAYLEYLKEHSEAGGVSGSVAGGNYTLTIEQSVTFAGRADFSRFDRVVIDTSSGNVHMRFLGGAEFGDPAAVSHETGSDVVLTGGNLTFWYLYEEDYYDFNSPSLKVNPFTELGLVKVSAGGYGNDGLYIISNDDALLYMSRDVSLNGFIYMPHGQVYIQTGTTGGNNMLNGCMAIESLVVNSKADESTISGWDRFIDWILGGNWNTDEVVDLTVKQYENVVFNYVMSPLIVDVGFQYGDTMQEITNFGQVVWEFMGYY</sequence>
<feature type="non-terminal residue" evidence="1">
    <location>
        <position position="1"/>
    </location>
</feature>
<evidence type="ECO:0000313" key="1">
    <source>
        <dbReference type="EMBL" id="HIU98838.1"/>
    </source>
</evidence>
<reference evidence="1" key="2">
    <citation type="journal article" date="2021" name="PeerJ">
        <title>Extensive microbial diversity within the chicken gut microbiome revealed by metagenomics and culture.</title>
        <authorList>
            <person name="Gilroy R."/>
            <person name="Ravi A."/>
            <person name="Getino M."/>
            <person name="Pursley I."/>
            <person name="Horton D.L."/>
            <person name="Alikhan N.F."/>
            <person name="Baker D."/>
            <person name="Gharbi K."/>
            <person name="Hall N."/>
            <person name="Watson M."/>
            <person name="Adriaenssens E.M."/>
            <person name="Foster-Nyarko E."/>
            <person name="Jarju S."/>
            <person name="Secka A."/>
            <person name="Antonio M."/>
            <person name="Oren A."/>
            <person name="Chaudhuri R.R."/>
            <person name="La Ragione R."/>
            <person name="Hildebrand F."/>
            <person name="Pallen M.J."/>
        </authorList>
    </citation>
    <scope>NUCLEOTIDE SEQUENCE</scope>
    <source>
        <strain evidence="1">10406</strain>
    </source>
</reference>
<dbReference type="AlphaFoldDB" id="A0A9D1SW82"/>
<organism evidence="1 2">
    <name type="scientific">Candidatus Limadaptatus stercoripullorum</name>
    <dbReference type="NCBI Taxonomy" id="2840846"/>
    <lineage>
        <taxon>Bacteria</taxon>
        <taxon>Bacillati</taxon>
        <taxon>Bacillota</taxon>
        <taxon>Clostridia</taxon>
        <taxon>Eubacteriales</taxon>
        <taxon>Candidatus Limadaptatus</taxon>
    </lineage>
</organism>
<gene>
    <name evidence="1" type="ORF">IAC73_03225</name>
</gene>
<evidence type="ECO:0000313" key="2">
    <source>
        <dbReference type="Proteomes" id="UP000886857"/>
    </source>
</evidence>
<dbReference type="EMBL" id="DVOE01000048">
    <property type="protein sequence ID" value="HIU98838.1"/>
    <property type="molecule type" value="Genomic_DNA"/>
</dbReference>
<reference evidence="1" key="1">
    <citation type="submission" date="2020-10" db="EMBL/GenBank/DDBJ databases">
        <authorList>
            <person name="Gilroy R."/>
        </authorList>
    </citation>
    <scope>NUCLEOTIDE SEQUENCE</scope>
    <source>
        <strain evidence="1">10406</strain>
    </source>
</reference>